<dbReference type="Proteomes" id="UP000327013">
    <property type="component" value="Unassembled WGS sequence"/>
</dbReference>
<dbReference type="EMBL" id="VIBQ01000014">
    <property type="protein sequence ID" value="KAB8349476.1"/>
    <property type="molecule type" value="Genomic_DNA"/>
</dbReference>
<proteinExistence type="inferred from homology"/>
<evidence type="ECO:0000256" key="1">
    <source>
        <dbReference type="ARBA" id="ARBA00001970"/>
    </source>
</evidence>
<evidence type="ECO:0000256" key="7">
    <source>
        <dbReference type="ARBA" id="ARBA00025795"/>
    </source>
</evidence>
<evidence type="ECO:0000259" key="9">
    <source>
        <dbReference type="PROSITE" id="PS51405"/>
    </source>
</evidence>
<dbReference type="InterPro" id="IPR036851">
    <property type="entry name" value="Chloroperoxidase-like_sf"/>
</dbReference>
<organism evidence="10 11">
    <name type="scientific">Carpinus fangiana</name>
    <dbReference type="NCBI Taxonomy" id="176857"/>
    <lineage>
        <taxon>Eukaryota</taxon>
        <taxon>Viridiplantae</taxon>
        <taxon>Streptophyta</taxon>
        <taxon>Embryophyta</taxon>
        <taxon>Tracheophyta</taxon>
        <taxon>Spermatophyta</taxon>
        <taxon>Magnoliopsida</taxon>
        <taxon>eudicotyledons</taxon>
        <taxon>Gunneridae</taxon>
        <taxon>Pentapetalae</taxon>
        <taxon>rosids</taxon>
        <taxon>fabids</taxon>
        <taxon>Fagales</taxon>
        <taxon>Betulaceae</taxon>
        <taxon>Carpinus</taxon>
    </lineage>
</organism>
<keyword evidence="5" id="KW-0560">Oxidoreductase</keyword>
<dbReference type="GO" id="GO:0004601">
    <property type="term" value="F:peroxidase activity"/>
    <property type="evidence" value="ECO:0007669"/>
    <property type="project" value="UniProtKB-KW"/>
</dbReference>
<evidence type="ECO:0000256" key="6">
    <source>
        <dbReference type="ARBA" id="ARBA00023004"/>
    </source>
</evidence>
<feature type="chain" id="PRO_5024348402" description="Heme haloperoxidase family profile domain-containing protein" evidence="8">
    <location>
        <begin position="18"/>
        <end position="288"/>
    </location>
</feature>
<dbReference type="PROSITE" id="PS51405">
    <property type="entry name" value="HEME_HALOPEROXIDASE"/>
    <property type="match status" value="1"/>
</dbReference>
<keyword evidence="4" id="KW-0479">Metal-binding</keyword>
<dbReference type="OrthoDB" id="2014184at2759"/>
<feature type="signal peptide" evidence="8">
    <location>
        <begin position="1"/>
        <end position="17"/>
    </location>
</feature>
<accession>A0A5N6KVR0</accession>
<dbReference type="Gene3D" id="1.10.489.10">
    <property type="entry name" value="Chloroperoxidase-like"/>
    <property type="match status" value="1"/>
</dbReference>
<dbReference type="SUPFAM" id="SSF47571">
    <property type="entry name" value="Cloroperoxidase"/>
    <property type="match status" value="1"/>
</dbReference>
<evidence type="ECO:0000256" key="8">
    <source>
        <dbReference type="SAM" id="SignalP"/>
    </source>
</evidence>
<dbReference type="PANTHER" id="PTHR33577:SF9">
    <property type="entry name" value="PEROXIDASE STCC"/>
    <property type="match status" value="1"/>
</dbReference>
<dbReference type="PANTHER" id="PTHR33577">
    <property type="entry name" value="STERIGMATOCYSTIN BIOSYNTHESIS PEROXIDASE STCC-RELATED"/>
    <property type="match status" value="1"/>
</dbReference>
<evidence type="ECO:0000313" key="11">
    <source>
        <dbReference type="Proteomes" id="UP000327013"/>
    </source>
</evidence>
<comment type="cofactor">
    <cofactor evidence="1">
        <name>heme b</name>
        <dbReference type="ChEBI" id="CHEBI:60344"/>
    </cofactor>
</comment>
<dbReference type="Pfam" id="PF01328">
    <property type="entry name" value="Peroxidase_2"/>
    <property type="match status" value="1"/>
</dbReference>
<protein>
    <recommendedName>
        <fullName evidence="9">Heme haloperoxidase family profile domain-containing protein</fullName>
    </recommendedName>
</protein>
<name>A0A5N6KVR0_9ROSI</name>
<feature type="domain" description="Heme haloperoxidase family profile" evidence="9">
    <location>
        <begin position="36"/>
        <end position="244"/>
    </location>
</feature>
<dbReference type="GO" id="GO:0046872">
    <property type="term" value="F:metal ion binding"/>
    <property type="evidence" value="ECO:0007669"/>
    <property type="project" value="UniProtKB-KW"/>
</dbReference>
<keyword evidence="11" id="KW-1185">Reference proteome</keyword>
<evidence type="ECO:0000256" key="5">
    <source>
        <dbReference type="ARBA" id="ARBA00023002"/>
    </source>
</evidence>
<evidence type="ECO:0000256" key="4">
    <source>
        <dbReference type="ARBA" id="ARBA00022723"/>
    </source>
</evidence>
<keyword evidence="2" id="KW-0575">Peroxidase</keyword>
<comment type="similarity">
    <text evidence="7">Belongs to the chloroperoxidase family.</text>
</comment>
<keyword evidence="3" id="KW-0349">Heme</keyword>
<gene>
    <name evidence="10" type="ORF">FH972_023503</name>
</gene>
<keyword evidence="6" id="KW-0408">Iron</keyword>
<evidence type="ECO:0000313" key="10">
    <source>
        <dbReference type="EMBL" id="KAB8349476.1"/>
    </source>
</evidence>
<evidence type="ECO:0000256" key="3">
    <source>
        <dbReference type="ARBA" id="ARBA00022617"/>
    </source>
</evidence>
<dbReference type="AlphaFoldDB" id="A0A5N6KVR0"/>
<reference evidence="10 11" key="1">
    <citation type="submission" date="2019-06" db="EMBL/GenBank/DDBJ databases">
        <title>A chromosomal-level reference genome of Carpinus fangiana (Coryloideae, Betulaceae).</title>
        <authorList>
            <person name="Yang X."/>
            <person name="Wang Z."/>
            <person name="Zhang L."/>
            <person name="Hao G."/>
            <person name="Liu J."/>
            <person name="Yang Y."/>
        </authorList>
    </citation>
    <scope>NUCLEOTIDE SEQUENCE [LARGE SCALE GENOMIC DNA]</scope>
    <source>
        <strain evidence="10">Cfa_2016G</strain>
        <tissue evidence="10">Leaf</tissue>
    </source>
</reference>
<comment type="caution">
    <text evidence="10">The sequence shown here is derived from an EMBL/GenBank/DDBJ whole genome shotgun (WGS) entry which is preliminary data.</text>
</comment>
<dbReference type="InterPro" id="IPR000028">
    <property type="entry name" value="Chloroperoxidase"/>
</dbReference>
<sequence length="288" mass="31125">MKLYTVIPVVGVTLVQAFPGAAPQPATEVRAAADPRFTQWRAPGPNDVRSPCPGLNSLANHGFLNRNGKGNTIPQLIAGGKAGLNMGADFMGGIGLAGLAASPFPLLGSFDLNDLDKHNFPIEHDGSLSREDAFFGNDYSFNQTDFNMLLSHFQGGKTSIKTASEGKYARVQDSRRRNPTMVYGAREFVLSYGETALYLQTMSDPFSGVANVNYIKSLFEKEKLPYELGWRPSTQEITLLTLGNMVFELFGAGPEPAPEGLKVTADTYKNAFEVVNGVLPILGNLTTL</sequence>
<evidence type="ECO:0000256" key="2">
    <source>
        <dbReference type="ARBA" id="ARBA00022559"/>
    </source>
</evidence>
<keyword evidence="8" id="KW-0732">Signal</keyword>